<proteinExistence type="predicted"/>
<dbReference type="AlphaFoldDB" id="A0AAE0FCC9"/>
<protein>
    <submittedName>
        <fullName evidence="1">Uncharacterized protein</fullName>
    </submittedName>
</protein>
<name>A0AAE0FCC9_9CHLO</name>
<reference evidence="1 2" key="1">
    <citation type="journal article" date="2015" name="Genome Biol. Evol.">
        <title>Comparative Genomics of a Bacterivorous Green Alga Reveals Evolutionary Causalities and Consequences of Phago-Mixotrophic Mode of Nutrition.</title>
        <authorList>
            <person name="Burns J.A."/>
            <person name="Paasch A."/>
            <person name="Narechania A."/>
            <person name="Kim E."/>
        </authorList>
    </citation>
    <scope>NUCLEOTIDE SEQUENCE [LARGE SCALE GENOMIC DNA]</scope>
    <source>
        <strain evidence="1 2">PLY_AMNH</strain>
    </source>
</reference>
<organism evidence="1 2">
    <name type="scientific">Cymbomonas tetramitiformis</name>
    <dbReference type="NCBI Taxonomy" id="36881"/>
    <lineage>
        <taxon>Eukaryota</taxon>
        <taxon>Viridiplantae</taxon>
        <taxon>Chlorophyta</taxon>
        <taxon>Pyramimonadophyceae</taxon>
        <taxon>Pyramimonadales</taxon>
        <taxon>Pyramimonadaceae</taxon>
        <taxon>Cymbomonas</taxon>
    </lineage>
</organism>
<accession>A0AAE0FCC9</accession>
<dbReference type="Proteomes" id="UP001190700">
    <property type="component" value="Unassembled WGS sequence"/>
</dbReference>
<feature type="non-terminal residue" evidence="1">
    <location>
        <position position="1"/>
    </location>
</feature>
<dbReference type="SUPFAM" id="SSF53335">
    <property type="entry name" value="S-adenosyl-L-methionine-dependent methyltransferases"/>
    <property type="match status" value="1"/>
</dbReference>
<gene>
    <name evidence="1" type="ORF">CYMTET_33843</name>
</gene>
<dbReference type="InterPro" id="IPR029063">
    <property type="entry name" value="SAM-dependent_MTases_sf"/>
</dbReference>
<evidence type="ECO:0000313" key="2">
    <source>
        <dbReference type="Proteomes" id="UP001190700"/>
    </source>
</evidence>
<dbReference type="EMBL" id="LGRX02021085">
    <property type="protein sequence ID" value="KAK3257055.1"/>
    <property type="molecule type" value="Genomic_DNA"/>
</dbReference>
<sequence>AGECSPFPLPVPEPRVLTLPCPRCQEPREVLTLPAPTCQAARGAHPSSPTCQEPARVSPFLAHVPGPAKCSPFSPTCQSRAECSPFLTHVSEPRECSPSSPTCGAARECSTLPHLRIKRTLSGAASVSLRVTRLLRAPWTMLHTVSLRVTQLLQLLDHVTYWSHLSQQWRPGARVRGLSVRRQPALPRPQCQPGPSTLVVITRALMGAGFVASGWMEGSSATGQRRWDVAALAEDLPRISVVADCGDSSEAAPLTCAELSGNATTLTPPLACAELSEACHHTDAPPRLCWKYLGGWTHLAVLGSDTSINLLHQCRRRNSGDVSVASVLQLPHRGGCFDAVICIAVLRPQCRLHLPGTARSAPCTS</sequence>
<comment type="caution">
    <text evidence="1">The sequence shown here is derived from an EMBL/GenBank/DDBJ whole genome shotgun (WGS) entry which is preliminary data.</text>
</comment>
<evidence type="ECO:0000313" key="1">
    <source>
        <dbReference type="EMBL" id="KAK3257055.1"/>
    </source>
</evidence>
<dbReference type="Gene3D" id="3.40.50.150">
    <property type="entry name" value="Vaccinia Virus protein VP39"/>
    <property type="match status" value="1"/>
</dbReference>
<keyword evidence="2" id="KW-1185">Reference proteome</keyword>